<gene>
    <name evidence="1" type="ORF">g.19809</name>
</gene>
<dbReference type="EMBL" id="GECZ01028485">
    <property type="protein sequence ID" value="JAS41284.1"/>
    <property type="molecule type" value="Transcribed_RNA"/>
</dbReference>
<sequence>MLSLMGVCSSYHEAAVYQASLINAGTPIIHSNGFIQHVFDNADVNVRTIDGHGTFHAMGGIQCVTPGSCVDTQIKVKRILNGSFSGAETIRECSFPVRKKNMGLSLLKIEDLSKLEQGTCLNKGYAHSLFPLNVAWIVGVKSQPGWGGFMTSVMKNPGEHETSYIMATPFINLDPSNMSTIFTALHFAAEQSRKQKQTCIVTFDQPLFLKASDIVS</sequence>
<proteinExistence type="predicted"/>
<protein>
    <submittedName>
        <fullName evidence="1">Uncharacterized protein</fullName>
    </submittedName>
</protein>
<name>A0A1B6ETH7_9HEMI</name>
<organism evidence="1">
    <name type="scientific">Cuerna arida</name>
    <dbReference type="NCBI Taxonomy" id="1464854"/>
    <lineage>
        <taxon>Eukaryota</taxon>
        <taxon>Metazoa</taxon>
        <taxon>Ecdysozoa</taxon>
        <taxon>Arthropoda</taxon>
        <taxon>Hexapoda</taxon>
        <taxon>Insecta</taxon>
        <taxon>Pterygota</taxon>
        <taxon>Neoptera</taxon>
        <taxon>Paraneoptera</taxon>
        <taxon>Hemiptera</taxon>
        <taxon>Auchenorrhyncha</taxon>
        <taxon>Membracoidea</taxon>
        <taxon>Cicadellidae</taxon>
        <taxon>Cicadellinae</taxon>
        <taxon>Proconiini</taxon>
        <taxon>Cuerna</taxon>
    </lineage>
</organism>
<evidence type="ECO:0000313" key="1">
    <source>
        <dbReference type="EMBL" id="JAS41284.1"/>
    </source>
</evidence>
<reference evidence="1" key="1">
    <citation type="submission" date="2015-11" db="EMBL/GenBank/DDBJ databases">
        <title>De novo transcriptome assembly of four potential Pierce s Disease insect vectors from Arizona vineyards.</title>
        <authorList>
            <person name="Tassone E.E."/>
        </authorList>
    </citation>
    <scope>NUCLEOTIDE SEQUENCE</scope>
</reference>
<dbReference type="AlphaFoldDB" id="A0A1B6ETH7"/>
<accession>A0A1B6ETH7</accession>